<evidence type="ECO:0000313" key="4">
    <source>
        <dbReference type="Proteomes" id="UP000323856"/>
    </source>
</evidence>
<evidence type="ECO:0000313" key="3">
    <source>
        <dbReference type="EMBL" id="KAA0977613.1"/>
    </source>
</evidence>
<dbReference type="Proteomes" id="UP000323856">
    <property type="component" value="Unassembled WGS sequence"/>
</dbReference>
<dbReference type="AlphaFoldDB" id="A0A5B0EFD8"/>
<dbReference type="PROSITE" id="PS50943">
    <property type="entry name" value="HTH_CROC1"/>
    <property type="match status" value="1"/>
</dbReference>
<comment type="caution">
    <text evidence="3">The sequence shown here is derived from an EMBL/GenBank/DDBJ whole genome shotgun (WGS) entry which is preliminary data.</text>
</comment>
<reference evidence="3 4" key="1">
    <citation type="submission" date="2019-07" db="EMBL/GenBank/DDBJ databases">
        <title>Analysis of the biochemical properties, biological activity and biotechnological potential of siderophores and biosurfactants produced by Antarctic psychrotolerant bacteria.</title>
        <authorList>
            <person name="Styczynski M."/>
            <person name="Krucon T."/>
            <person name="Decewicz P."/>
            <person name="Dziewit L."/>
        </authorList>
    </citation>
    <scope>NUCLEOTIDE SEQUENCE [LARGE SCALE GENOMIC DNA]</scope>
    <source>
        <strain evidence="3 4">ANT_H27</strain>
    </source>
</reference>
<dbReference type="GO" id="GO:0003700">
    <property type="term" value="F:DNA-binding transcription factor activity"/>
    <property type="evidence" value="ECO:0007669"/>
    <property type="project" value="TreeGrafter"/>
</dbReference>
<dbReference type="CDD" id="cd00093">
    <property type="entry name" value="HTH_XRE"/>
    <property type="match status" value="1"/>
</dbReference>
<dbReference type="SUPFAM" id="SSF47413">
    <property type="entry name" value="lambda repressor-like DNA-binding domains"/>
    <property type="match status" value="1"/>
</dbReference>
<dbReference type="GO" id="GO:0005829">
    <property type="term" value="C:cytosol"/>
    <property type="evidence" value="ECO:0007669"/>
    <property type="project" value="TreeGrafter"/>
</dbReference>
<organism evidence="3 4">
    <name type="scientific">Paeniglutamicibacter gangotriensis</name>
    <dbReference type="NCBI Taxonomy" id="254787"/>
    <lineage>
        <taxon>Bacteria</taxon>
        <taxon>Bacillati</taxon>
        <taxon>Actinomycetota</taxon>
        <taxon>Actinomycetes</taxon>
        <taxon>Micrococcales</taxon>
        <taxon>Micrococcaceae</taxon>
        <taxon>Paeniglutamicibacter</taxon>
    </lineage>
</organism>
<gene>
    <name evidence="3" type="ORF">FQ154_07870</name>
</gene>
<dbReference type="PANTHER" id="PTHR46797:SF1">
    <property type="entry name" value="METHYLPHOSPHONATE SYNTHASE"/>
    <property type="match status" value="1"/>
</dbReference>
<name>A0A5B0EFD8_9MICC</name>
<evidence type="ECO:0000256" key="1">
    <source>
        <dbReference type="ARBA" id="ARBA00023125"/>
    </source>
</evidence>
<dbReference type="Pfam" id="PF01381">
    <property type="entry name" value="HTH_3"/>
    <property type="match status" value="1"/>
</dbReference>
<dbReference type="InterPro" id="IPR001387">
    <property type="entry name" value="Cro/C1-type_HTH"/>
</dbReference>
<feature type="domain" description="HTH cro/C1-type" evidence="2">
    <location>
        <begin position="46"/>
        <end position="98"/>
    </location>
</feature>
<dbReference type="PANTHER" id="PTHR46797">
    <property type="entry name" value="HTH-TYPE TRANSCRIPTIONAL REGULATOR"/>
    <property type="match status" value="1"/>
</dbReference>
<dbReference type="GO" id="GO:0003677">
    <property type="term" value="F:DNA binding"/>
    <property type="evidence" value="ECO:0007669"/>
    <property type="project" value="UniProtKB-KW"/>
</dbReference>
<dbReference type="RefSeq" id="WP_007270481.1">
    <property type="nucleotide sequence ID" value="NZ_VOBL01000006.1"/>
</dbReference>
<keyword evidence="1" id="KW-0238">DNA-binding</keyword>
<protein>
    <submittedName>
        <fullName evidence="3">Helix-turn-helix transcriptional regulator</fullName>
    </submittedName>
</protein>
<proteinExistence type="predicted"/>
<dbReference type="EMBL" id="VOBL01000006">
    <property type="protein sequence ID" value="KAA0977613.1"/>
    <property type="molecule type" value="Genomic_DNA"/>
</dbReference>
<dbReference type="SMART" id="SM00530">
    <property type="entry name" value="HTH_XRE"/>
    <property type="match status" value="1"/>
</dbReference>
<dbReference type="OrthoDB" id="5114244at2"/>
<accession>A0A5B0EFD8</accession>
<dbReference type="InterPro" id="IPR050807">
    <property type="entry name" value="TransReg_Diox_bact_type"/>
</dbReference>
<evidence type="ECO:0000259" key="2">
    <source>
        <dbReference type="PROSITE" id="PS50943"/>
    </source>
</evidence>
<dbReference type="Gene3D" id="1.10.260.40">
    <property type="entry name" value="lambda repressor-like DNA-binding domains"/>
    <property type="match status" value="1"/>
</dbReference>
<dbReference type="InterPro" id="IPR010982">
    <property type="entry name" value="Lambda_DNA-bd_dom_sf"/>
</dbReference>
<sequence>MARFRDLARQAQASWSETDHEIYERASAAFKEEAEAQIAFGKNLCALRNEQHWSQSYLADLTGIQQSEISRIERGAANPTLATVAKLAKAFGKELKIV</sequence>